<name>A0ABS8C344_9ALTE</name>
<dbReference type="InterPro" id="IPR036188">
    <property type="entry name" value="FAD/NAD-bd_sf"/>
</dbReference>
<dbReference type="PIRSF" id="PIRSF011396">
    <property type="entry name" value="Trp_halogenase"/>
    <property type="match status" value="1"/>
</dbReference>
<accession>A0ABS8C344</accession>
<proteinExistence type="predicted"/>
<dbReference type="EMBL" id="JAEINI020000003">
    <property type="protein sequence ID" value="MCB5226545.1"/>
    <property type="molecule type" value="Genomic_DNA"/>
</dbReference>
<dbReference type="RefSeq" id="WP_226750635.1">
    <property type="nucleotide sequence ID" value="NZ_JAEINI020000003.1"/>
</dbReference>
<dbReference type="SUPFAM" id="SSF51905">
    <property type="entry name" value="FAD/NAD(P)-binding domain"/>
    <property type="match status" value="1"/>
</dbReference>
<organism evidence="1 2">
    <name type="scientific">Alishewanella maricola</name>
    <dbReference type="NCBI Taxonomy" id="2795740"/>
    <lineage>
        <taxon>Bacteria</taxon>
        <taxon>Pseudomonadati</taxon>
        <taxon>Pseudomonadota</taxon>
        <taxon>Gammaproteobacteria</taxon>
        <taxon>Alteromonadales</taxon>
        <taxon>Alteromonadaceae</taxon>
        <taxon>Alishewanella</taxon>
    </lineage>
</organism>
<dbReference type="Gene3D" id="3.50.50.60">
    <property type="entry name" value="FAD/NAD(P)-binding domain"/>
    <property type="match status" value="1"/>
</dbReference>
<evidence type="ECO:0000313" key="1">
    <source>
        <dbReference type="EMBL" id="MCB5226545.1"/>
    </source>
</evidence>
<dbReference type="Pfam" id="PF04820">
    <property type="entry name" value="Trp_halogenase"/>
    <property type="match status" value="1"/>
</dbReference>
<evidence type="ECO:0000313" key="2">
    <source>
        <dbReference type="Proteomes" id="UP000633814"/>
    </source>
</evidence>
<dbReference type="InterPro" id="IPR033856">
    <property type="entry name" value="Trp_halogen"/>
</dbReference>
<dbReference type="InterPro" id="IPR050816">
    <property type="entry name" value="Flavin-dep_Halogenase_NPB"/>
</dbReference>
<sequence length="535" mass="59302">MMQANESLATDNPANTENKKPFFKRQVDIVVVGGGSAGWLTAAILAADHQTDPHVNISLIESASVPTIGVGEGTWPSMRATLARIGISETEFILSCDASFKQGSVFRQWRSSSPQDCYYHPFTPPVAANELDIADFWFGHHQQVEFAAAVSSQPAVIAAGLAPKRIATPEYAFLQNYGYHLNAAKFVALLSQHAKRLGVKHIVDDVVAVHNHIDGRVAALQTAEHGALTGDLFVDCSGLQSLLIGQHYQTPLVSVQNCLLNDSALAVQVPYEDERTPIASATLATAQSQGWVWDIGLPTRRGVGFVHHSGHTGEDQAVSTLAQYLQLSEQAFTARYQPRLIRFTPGYRQQFWRHNCVAVGMAAGFIEPLEASALVMVELSAKFISEQLPRSLAQQAVIGERFNQTFSYRWQQIVEFLKLHYVLSTRDDSDYWLAQRADSSIPSSLQEKLMMWQQFVPSRYDLPMAEELFPAASYQYILYGMRHLPSSERPIKASLGLRANQAFAEVQQKTQQLRAGLVSNRELLNQIKAHGLQKI</sequence>
<dbReference type="PANTHER" id="PTHR43747:SF4">
    <property type="entry name" value="FLAVIN-DEPENDENT TRYPTOPHAN HALOGENASE"/>
    <property type="match status" value="1"/>
</dbReference>
<gene>
    <name evidence="1" type="ORF">JAO78_006920</name>
</gene>
<protein>
    <submittedName>
        <fullName evidence="1">Tryptophan 7-halogenase</fullName>
    </submittedName>
</protein>
<dbReference type="InterPro" id="IPR006905">
    <property type="entry name" value="Flavin_halogenase"/>
</dbReference>
<dbReference type="Proteomes" id="UP000633814">
    <property type="component" value="Unassembled WGS sequence"/>
</dbReference>
<keyword evidence="2" id="KW-1185">Reference proteome</keyword>
<dbReference type="PANTHER" id="PTHR43747">
    <property type="entry name" value="FAD-BINDING PROTEIN"/>
    <property type="match status" value="1"/>
</dbReference>
<reference evidence="1 2" key="1">
    <citation type="submission" date="2021-10" db="EMBL/GenBank/DDBJ databases">
        <title>Alishewanella koreense sp. nov. isolated from seawater of southwestern coast in South Korea and the proposal for the reclassification of Rheinheimera perlucida and Rheinheimera tuosuensis as Arsukibacterium perlucida and Arsukibacterium tuosuensis.</title>
        <authorList>
            <person name="Kim K.H."/>
            <person name="Ruan W."/>
            <person name="Kim K.R."/>
            <person name="Baek J.H."/>
            <person name="Jeon C.O."/>
        </authorList>
    </citation>
    <scope>NUCLEOTIDE SEQUENCE [LARGE SCALE GENOMIC DNA]</scope>
    <source>
        <strain evidence="1 2">16-MA</strain>
    </source>
</reference>
<comment type="caution">
    <text evidence="1">The sequence shown here is derived from an EMBL/GenBank/DDBJ whole genome shotgun (WGS) entry which is preliminary data.</text>
</comment>